<dbReference type="RefSeq" id="XP_040657674.1">
    <property type="nucleotide sequence ID" value="XM_040802641.1"/>
</dbReference>
<dbReference type="AlphaFoldDB" id="A0A151GMU9"/>
<organism evidence="2 3">
    <name type="scientific">Drechmeria coniospora</name>
    <name type="common">Nematophagous fungus</name>
    <name type="synonym">Meria coniospora</name>
    <dbReference type="NCBI Taxonomy" id="98403"/>
    <lineage>
        <taxon>Eukaryota</taxon>
        <taxon>Fungi</taxon>
        <taxon>Dikarya</taxon>
        <taxon>Ascomycota</taxon>
        <taxon>Pezizomycotina</taxon>
        <taxon>Sordariomycetes</taxon>
        <taxon>Hypocreomycetidae</taxon>
        <taxon>Hypocreales</taxon>
        <taxon>Ophiocordycipitaceae</taxon>
        <taxon>Drechmeria</taxon>
    </lineage>
</organism>
<evidence type="ECO:0000313" key="2">
    <source>
        <dbReference type="EMBL" id="KYK58322.1"/>
    </source>
</evidence>
<feature type="compositionally biased region" description="Polar residues" evidence="1">
    <location>
        <begin position="132"/>
        <end position="141"/>
    </location>
</feature>
<protein>
    <submittedName>
        <fullName evidence="2">Uncharacterized protein</fullName>
    </submittedName>
</protein>
<feature type="region of interest" description="Disordered" evidence="1">
    <location>
        <begin position="118"/>
        <end position="141"/>
    </location>
</feature>
<comment type="caution">
    <text evidence="2">The sequence shown here is derived from an EMBL/GenBank/DDBJ whole genome shotgun (WGS) entry which is preliminary data.</text>
</comment>
<dbReference type="EMBL" id="LAYC01000002">
    <property type="protein sequence ID" value="KYK58322.1"/>
    <property type="molecule type" value="Genomic_DNA"/>
</dbReference>
<dbReference type="GeneID" id="63717978"/>
<proteinExistence type="predicted"/>
<evidence type="ECO:0000256" key="1">
    <source>
        <dbReference type="SAM" id="MobiDB-lite"/>
    </source>
</evidence>
<evidence type="ECO:0000313" key="3">
    <source>
        <dbReference type="Proteomes" id="UP000076580"/>
    </source>
</evidence>
<dbReference type="Proteomes" id="UP000076580">
    <property type="component" value="Chromosome 02"/>
</dbReference>
<keyword evidence="3" id="KW-1185">Reference proteome</keyword>
<sequence>MARSGSSDESFRHLGTNEALHLHDEYSQLIGIIAPEVVQFGLRPSDAGAAEHRAICPEIDRQIGASVPLPSDAQPARLPAEEVAVRRLDVHLDVHATRQAPCPSRSSHLLDGYMAVDAPAKGTTPRKHLLQENVSSPSQQG</sequence>
<accession>A0A151GMU9</accession>
<name>A0A151GMU9_DRECN</name>
<gene>
    <name evidence="2" type="ORF">DCS_05335</name>
</gene>
<reference evidence="2 3" key="1">
    <citation type="journal article" date="2016" name="Sci. Rep.">
        <title>Insights into Adaptations to a Near-Obligate Nematode Endoparasitic Lifestyle from the Finished Genome of Drechmeria coniospora.</title>
        <authorList>
            <person name="Zhang L."/>
            <person name="Zhou Z."/>
            <person name="Guo Q."/>
            <person name="Fokkens L."/>
            <person name="Miskei M."/>
            <person name="Pocsi I."/>
            <person name="Zhang W."/>
            <person name="Chen M."/>
            <person name="Wang L."/>
            <person name="Sun Y."/>
            <person name="Donzelli B.G."/>
            <person name="Gibson D.M."/>
            <person name="Nelson D.R."/>
            <person name="Luo J.G."/>
            <person name="Rep M."/>
            <person name="Liu H."/>
            <person name="Yang S."/>
            <person name="Wang J."/>
            <person name="Krasnoff S.B."/>
            <person name="Xu Y."/>
            <person name="Molnar I."/>
            <person name="Lin M."/>
        </authorList>
    </citation>
    <scope>NUCLEOTIDE SEQUENCE [LARGE SCALE GENOMIC DNA]</scope>
    <source>
        <strain evidence="2 3">ARSEF 6962</strain>
    </source>
</reference>
<dbReference type="InParanoid" id="A0A151GMU9"/>